<dbReference type="AlphaFoldDB" id="A0A5C5YRK7"/>
<keyword evidence="3" id="KW-1185">Reference proteome</keyword>
<evidence type="ECO:0000256" key="1">
    <source>
        <dbReference type="SAM" id="Phobius"/>
    </source>
</evidence>
<reference evidence="2 3" key="1">
    <citation type="submission" date="2019-02" db="EMBL/GenBank/DDBJ databases">
        <title>Deep-cultivation of Planctomycetes and their phenomic and genomic characterization uncovers novel biology.</title>
        <authorList>
            <person name="Wiegand S."/>
            <person name="Jogler M."/>
            <person name="Boedeker C."/>
            <person name="Pinto D."/>
            <person name="Vollmers J."/>
            <person name="Rivas-Marin E."/>
            <person name="Kohn T."/>
            <person name="Peeters S.H."/>
            <person name="Heuer A."/>
            <person name="Rast P."/>
            <person name="Oberbeckmann S."/>
            <person name="Bunk B."/>
            <person name="Jeske O."/>
            <person name="Meyerdierks A."/>
            <person name="Storesund J.E."/>
            <person name="Kallscheuer N."/>
            <person name="Luecker S."/>
            <person name="Lage O.M."/>
            <person name="Pohl T."/>
            <person name="Merkel B.J."/>
            <person name="Hornburger P."/>
            <person name="Mueller R.-W."/>
            <person name="Bruemmer F."/>
            <person name="Labrenz M."/>
            <person name="Spormann A.M."/>
            <person name="Op Den Camp H."/>
            <person name="Overmann J."/>
            <person name="Amann R."/>
            <person name="Jetten M.S.M."/>
            <person name="Mascher T."/>
            <person name="Medema M.H."/>
            <person name="Devos D.P."/>
            <person name="Kaster A.-K."/>
            <person name="Ovreas L."/>
            <person name="Rohde M."/>
            <person name="Galperin M.Y."/>
            <person name="Jogler C."/>
        </authorList>
    </citation>
    <scope>NUCLEOTIDE SEQUENCE [LARGE SCALE GENOMIC DNA]</scope>
    <source>
        <strain evidence="2 3">Pla123a</strain>
    </source>
</reference>
<keyword evidence="1" id="KW-0472">Membrane</keyword>
<accession>A0A5C5YRK7</accession>
<evidence type="ECO:0000313" key="2">
    <source>
        <dbReference type="EMBL" id="TWT77360.1"/>
    </source>
</evidence>
<dbReference type="EMBL" id="SJPO01000004">
    <property type="protein sequence ID" value="TWT77360.1"/>
    <property type="molecule type" value="Genomic_DNA"/>
</dbReference>
<gene>
    <name evidence="2" type="ORF">Pla123a_20210</name>
</gene>
<keyword evidence="1" id="KW-0812">Transmembrane</keyword>
<organism evidence="2 3">
    <name type="scientific">Posidoniimonas polymericola</name>
    <dbReference type="NCBI Taxonomy" id="2528002"/>
    <lineage>
        <taxon>Bacteria</taxon>
        <taxon>Pseudomonadati</taxon>
        <taxon>Planctomycetota</taxon>
        <taxon>Planctomycetia</taxon>
        <taxon>Pirellulales</taxon>
        <taxon>Lacipirellulaceae</taxon>
        <taxon>Posidoniimonas</taxon>
    </lineage>
</organism>
<comment type="caution">
    <text evidence="2">The sequence shown here is derived from an EMBL/GenBank/DDBJ whole genome shotgun (WGS) entry which is preliminary data.</text>
</comment>
<protein>
    <submittedName>
        <fullName evidence="2">Uncharacterized protein</fullName>
    </submittedName>
</protein>
<feature type="transmembrane region" description="Helical" evidence="1">
    <location>
        <begin position="47"/>
        <end position="70"/>
    </location>
</feature>
<name>A0A5C5YRK7_9BACT</name>
<proteinExistence type="predicted"/>
<evidence type="ECO:0000313" key="3">
    <source>
        <dbReference type="Proteomes" id="UP000318478"/>
    </source>
</evidence>
<dbReference type="Proteomes" id="UP000318478">
    <property type="component" value="Unassembled WGS sequence"/>
</dbReference>
<sequence length="76" mass="7955">MIVIVGPLVVACGFIHYQFLAEGFDYSPAGPDSEVLAELTSPASIWMAPALLVIAAGTLLLAGGVIMWLIQQIRGA</sequence>
<keyword evidence="1" id="KW-1133">Transmembrane helix</keyword>